<dbReference type="Pfam" id="PF04057">
    <property type="entry name" value="Rep-A_N"/>
    <property type="match status" value="1"/>
</dbReference>
<dbReference type="GO" id="GO:0003697">
    <property type="term" value="F:single-stranded DNA binding"/>
    <property type="evidence" value="ECO:0007669"/>
    <property type="project" value="EnsemblFungi"/>
</dbReference>
<feature type="domain" description="Replication factor A C-terminal" evidence="13">
    <location>
        <begin position="464"/>
        <end position="608"/>
    </location>
</feature>
<accession>W3WQ03</accession>
<dbReference type="InterPro" id="IPR031657">
    <property type="entry name" value="REPA_OB_2"/>
</dbReference>
<name>W3WQ03_PESFW</name>
<evidence type="ECO:0000259" key="12">
    <source>
        <dbReference type="Pfam" id="PF04057"/>
    </source>
</evidence>
<dbReference type="GO" id="GO:0000785">
    <property type="term" value="C:chromatin"/>
    <property type="evidence" value="ECO:0007669"/>
    <property type="project" value="EnsemblFungi"/>
</dbReference>
<dbReference type="HOGENOM" id="CLU_012393_2_0_1"/>
<feature type="domain" description="Replication factor-A protein 1 N-terminal" evidence="12">
    <location>
        <begin position="10"/>
        <end position="113"/>
    </location>
</feature>
<dbReference type="GO" id="GO:0007004">
    <property type="term" value="P:telomere maintenance via telomerase"/>
    <property type="evidence" value="ECO:0007669"/>
    <property type="project" value="EnsemblFungi"/>
</dbReference>
<dbReference type="GO" id="GO:0033260">
    <property type="term" value="P:nuclear DNA replication"/>
    <property type="evidence" value="ECO:0007669"/>
    <property type="project" value="EnsemblFungi"/>
</dbReference>
<dbReference type="SUPFAM" id="SSF50249">
    <property type="entry name" value="Nucleic acid-binding proteins"/>
    <property type="match status" value="4"/>
</dbReference>
<dbReference type="FunFam" id="2.40.50.140:FF:000064">
    <property type="entry name" value="Replication protein A subunit"/>
    <property type="match status" value="1"/>
</dbReference>
<dbReference type="GO" id="GO:0006310">
    <property type="term" value="P:DNA recombination"/>
    <property type="evidence" value="ECO:0007669"/>
    <property type="project" value="InterPro"/>
</dbReference>
<comment type="subunit">
    <text evidence="9">Component of the heterotrimeric canonical replication protein A complex (RPA).</text>
</comment>
<protein>
    <recommendedName>
        <fullName evidence="9">Replication protein A subunit</fullName>
    </recommendedName>
</protein>
<dbReference type="InParanoid" id="W3WQ03"/>
<evidence type="ECO:0000256" key="7">
    <source>
        <dbReference type="ARBA" id="ARBA00023125"/>
    </source>
</evidence>
<dbReference type="FunFam" id="2.40.50.140:FF:000117">
    <property type="entry name" value="Replication protein A subunit"/>
    <property type="match status" value="1"/>
</dbReference>
<comment type="function">
    <text evidence="9">As part of the replication protein A (RPA/RP-A), a single-stranded DNA-binding heterotrimeric complex, may play an essential role in DNA replication, recombination and repair. Binds and stabilizes single-stranded DNA intermediates, preventing complementary DNA reannealing and recruiting different proteins involved in DNA metabolism.</text>
</comment>
<dbReference type="KEGG" id="pfy:PFICI_13385"/>
<evidence type="ECO:0000256" key="8">
    <source>
        <dbReference type="ARBA" id="ARBA00023242"/>
    </source>
</evidence>
<evidence type="ECO:0000256" key="3">
    <source>
        <dbReference type="ARBA" id="ARBA00022705"/>
    </source>
</evidence>
<organism evidence="15 16">
    <name type="scientific">Pestalotiopsis fici (strain W106-1 / CGMCC3.15140)</name>
    <dbReference type="NCBI Taxonomy" id="1229662"/>
    <lineage>
        <taxon>Eukaryota</taxon>
        <taxon>Fungi</taxon>
        <taxon>Dikarya</taxon>
        <taxon>Ascomycota</taxon>
        <taxon>Pezizomycotina</taxon>
        <taxon>Sordariomycetes</taxon>
        <taxon>Xylariomycetidae</taxon>
        <taxon>Amphisphaeriales</taxon>
        <taxon>Sporocadaceae</taxon>
        <taxon>Pestalotiopsis</taxon>
    </lineage>
</organism>
<evidence type="ECO:0000256" key="6">
    <source>
        <dbReference type="ARBA" id="ARBA00022833"/>
    </source>
</evidence>
<keyword evidence="7 9" id="KW-0238">DNA-binding</keyword>
<dbReference type="Pfam" id="PF16900">
    <property type="entry name" value="REPA_OB_2"/>
    <property type="match status" value="1"/>
</dbReference>
<dbReference type="GO" id="GO:0005662">
    <property type="term" value="C:DNA replication factor A complex"/>
    <property type="evidence" value="ECO:0007669"/>
    <property type="project" value="EnsemblFungi"/>
</dbReference>
<dbReference type="GeneID" id="19278398"/>
<dbReference type="CDD" id="cd04477">
    <property type="entry name" value="RPA1N"/>
    <property type="match status" value="1"/>
</dbReference>
<dbReference type="InterPro" id="IPR047192">
    <property type="entry name" value="Euk_RPA1_DBD_C"/>
</dbReference>
<comment type="similarity">
    <text evidence="2 9">Belongs to the replication factor A protein 1 family.</text>
</comment>
<dbReference type="OrthoDB" id="1751331at2759"/>
<reference evidence="16" key="1">
    <citation type="journal article" date="2015" name="BMC Genomics">
        <title>Genomic and transcriptomic analysis of the endophytic fungus Pestalotiopsis fici reveals its lifestyle and high potential for synthesis of natural products.</title>
        <authorList>
            <person name="Wang X."/>
            <person name="Zhang X."/>
            <person name="Liu L."/>
            <person name="Xiang M."/>
            <person name="Wang W."/>
            <person name="Sun X."/>
            <person name="Che Y."/>
            <person name="Guo L."/>
            <person name="Liu G."/>
            <person name="Guo L."/>
            <person name="Wang C."/>
            <person name="Yin W.B."/>
            <person name="Stadler M."/>
            <person name="Zhang X."/>
            <person name="Liu X."/>
        </authorList>
    </citation>
    <scope>NUCLEOTIDE SEQUENCE [LARGE SCALE GENOMIC DNA]</scope>
    <source>
        <strain evidence="16">W106-1 / CGMCC3.15140</strain>
    </source>
</reference>
<evidence type="ECO:0000256" key="4">
    <source>
        <dbReference type="ARBA" id="ARBA00022723"/>
    </source>
</evidence>
<feature type="domain" description="Replication protein A OB" evidence="14">
    <location>
        <begin position="307"/>
        <end position="404"/>
    </location>
</feature>
<dbReference type="NCBIfam" id="TIGR00617">
    <property type="entry name" value="rpa1"/>
    <property type="match status" value="1"/>
</dbReference>
<evidence type="ECO:0000259" key="11">
    <source>
        <dbReference type="Pfam" id="PF01336"/>
    </source>
</evidence>
<dbReference type="GO" id="GO:0140445">
    <property type="term" value="C:chromosome, telomeric repeat region"/>
    <property type="evidence" value="ECO:0007669"/>
    <property type="project" value="EnsemblFungi"/>
</dbReference>
<dbReference type="FunCoup" id="W3WQ03">
    <property type="interactions" value="1144"/>
</dbReference>
<dbReference type="FunFam" id="2.40.50.140:FF:000041">
    <property type="entry name" value="Replication protein A subunit"/>
    <property type="match status" value="1"/>
</dbReference>
<dbReference type="GO" id="GO:0035861">
    <property type="term" value="C:site of double-strand break"/>
    <property type="evidence" value="ECO:0007669"/>
    <property type="project" value="EnsemblFungi"/>
</dbReference>
<dbReference type="InterPro" id="IPR004591">
    <property type="entry name" value="Rfa1"/>
</dbReference>
<dbReference type="GO" id="GO:0008270">
    <property type="term" value="F:zinc ion binding"/>
    <property type="evidence" value="ECO:0007669"/>
    <property type="project" value="UniProtKB-KW"/>
</dbReference>
<evidence type="ECO:0000256" key="10">
    <source>
        <dbReference type="SAM" id="MobiDB-lite"/>
    </source>
</evidence>
<keyword evidence="5 9" id="KW-0863">Zinc-finger</keyword>
<evidence type="ECO:0000256" key="1">
    <source>
        <dbReference type="ARBA" id="ARBA00004123"/>
    </source>
</evidence>
<feature type="domain" description="OB" evidence="11">
    <location>
        <begin position="198"/>
        <end position="280"/>
    </location>
</feature>
<dbReference type="Gene3D" id="2.40.50.140">
    <property type="entry name" value="Nucleic acid-binding proteins"/>
    <property type="match status" value="4"/>
</dbReference>
<comment type="subcellular location">
    <subcellularLocation>
        <location evidence="1 9">Nucleus</location>
    </subcellularLocation>
</comment>
<gene>
    <name evidence="15" type="ORF">PFICI_13385</name>
</gene>
<evidence type="ECO:0000259" key="14">
    <source>
        <dbReference type="Pfam" id="PF16900"/>
    </source>
</evidence>
<evidence type="ECO:0000259" key="13">
    <source>
        <dbReference type="Pfam" id="PF08646"/>
    </source>
</evidence>
<dbReference type="PANTHER" id="PTHR47165:SF4">
    <property type="entry name" value="OS03G0429900 PROTEIN"/>
    <property type="match status" value="1"/>
</dbReference>
<dbReference type="STRING" id="1229662.W3WQ03"/>
<keyword evidence="6 9" id="KW-0862">Zinc</keyword>
<dbReference type="AlphaFoldDB" id="W3WQ03"/>
<dbReference type="FunFam" id="2.40.50.140:FF:000090">
    <property type="entry name" value="Replication protein A subunit"/>
    <property type="match status" value="1"/>
</dbReference>
<dbReference type="Pfam" id="PF08646">
    <property type="entry name" value="Rep_fac-A_C"/>
    <property type="match status" value="1"/>
</dbReference>
<evidence type="ECO:0000256" key="5">
    <source>
        <dbReference type="ARBA" id="ARBA00022771"/>
    </source>
</evidence>
<dbReference type="PANTHER" id="PTHR47165">
    <property type="entry name" value="OS03G0429900 PROTEIN"/>
    <property type="match status" value="1"/>
</dbReference>
<dbReference type="EMBL" id="KI912119">
    <property type="protein sequence ID" value="ETS74901.1"/>
    <property type="molecule type" value="Genomic_DNA"/>
</dbReference>
<proteinExistence type="inferred from homology"/>
<dbReference type="OMA" id="DQCDAFY"/>
<dbReference type="RefSeq" id="XP_007840157.1">
    <property type="nucleotide sequence ID" value="XM_007841966.1"/>
</dbReference>
<dbReference type="CDD" id="cd04476">
    <property type="entry name" value="RPA1_DBD_C"/>
    <property type="match status" value="1"/>
</dbReference>
<evidence type="ECO:0000256" key="9">
    <source>
        <dbReference type="RuleBase" id="RU364130"/>
    </source>
</evidence>
<keyword evidence="8 9" id="KW-0539">Nucleus</keyword>
<evidence type="ECO:0000313" key="16">
    <source>
        <dbReference type="Proteomes" id="UP000030651"/>
    </source>
</evidence>
<dbReference type="InterPro" id="IPR007199">
    <property type="entry name" value="Rep_factor-A_N"/>
</dbReference>
<dbReference type="InterPro" id="IPR012340">
    <property type="entry name" value="NA-bd_OB-fold"/>
</dbReference>
<evidence type="ECO:0000313" key="15">
    <source>
        <dbReference type="EMBL" id="ETS74901.1"/>
    </source>
</evidence>
<keyword evidence="3 9" id="KW-0235">DNA replication</keyword>
<dbReference type="InterPro" id="IPR004365">
    <property type="entry name" value="NA-bd_OB_tRNA"/>
</dbReference>
<dbReference type="InterPro" id="IPR013955">
    <property type="entry name" value="Rep_factor-A_C"/>
</dbReference>
<dbReference type="CDD" id="cd04475">
    <property type="entry name" value="RPA1_DBD_B"/>
    <property type="match status" value="1"/>
</dbReference>
<evidence type="ECO:0000256" key="2">
    <source>
        <dbReference type="ARBA" id="ARBA00005690"/>
    </source>
</evidence>
<dbReference type="eggNOG" id="KOG0851">
    <property type="taxonomic scope" value="Eukaryota"/>
</dbReference>
<dbReference type="Proteomes" id="UP000030651">
    <property type="component" value="Unassembled WGS sequence"/>
</dbReference>
<keyword evidence="4 9" id="KW-0479">Metal-binding</keyword>
<dbReference type="Pfam" id="PF01336">
    <property type="entry name" value="tRNA_anti-codon"/>
    <property type="match status" value="1"/>
</dbReference>
<sequence>MSASDARRAITEGALDAIFADQAIANERFPVPVLQCLQIKPLAAGPAGGNSAERYRVVLSDVSKYVQCMLATQANHVIHDETLVRGCIVRIKSYQANSVKGKNILIILDLEVAEELGVHEKIGDPKANAVTSETTETTIGGTGFYGKKSESVKPEPSAPIKSEPMSSRFGGGGPAKQSSAVSTKIMPIEALSPYANKWTIKARVSSKSDVRTWHKNTGEGKLFSVNLLDESGEIKATGFNDQVDQFFDLLQEGQVYYISNPCRVQMAKKQFTNLPNDYELTFERDTVIEKAEDQSSVPQVRFDFVTIEELQGIEKDTTIDVIGILKEVGETSQITSKSTSKSYEKRELTIVDDSNFSVRLTIWGKTANEFMTPVESVVAFKGVKVSDFGGKSLSLLSSGKVTVDPDISEAHRLKGWYDSQGRHGDFTTHQHSNTLGNATNRENQMKTIQQIKDENLGMDDKVEYFSLKATVVYIKQETFCYPACPNEGCNKKVVDQGDGWRCEKCDATHPQPQYRYIMQINVNDHTGQLWLSCFDDTGRQIMDMSADHAMNLRETDEASLTAAFDRANCTKFTFRVRAKMDTYGEVSRVRYQVMSASPIDYAGEARALADMIKQFGI</sequence>
<dbReference type="CDD" id="cd04474">
    <property type="entry name" value="RPA1_DBD_A"/>
    <property type="match status" value="1"/>
</dbReference>
<dbReference type="GO" id="GO:0006281">
    <property type="term" value="P:DNA repair"/>
    <property type="evidence" value="ECO:0007669"/>
    <property type="project" value="EnsemblFungi"/>
</dbReference>
<feature type="region of interest" description="Disordered" evidence="10">
    <location>
        <begin position="129"/>
        <end position="177"/>
    </location>
</feature>
<keyword evidence="16" id="KW-1185">Reference proteome</keyword>